<evidence type="ECO:0000313" key="2">
    <source>
        <dbReference type="Proteomes" id="UP000186677"/>
    </source>
</evidence>
<sequence>MGVFNDAQVQLSEFLGAAQPLDSKNGVRFRSGSKGLATLYSRNLASGNLAEVAFEVANFAAKAGKSEASIISLIDRLRLETGQLVKIDPTHEWPRVGLSKKEHVDILISAISLIFGQGK</sequence>
<name>A0ABX3E992_9PSED</name>
<dbReference type="EMBL" id="MPJC01000007">
    <property type="protein sequence ID" value="OKA20744.1"/>
    <property type="molecule type" value="Genomic_DNA"/>
</dbReference>
<dbReference type="RefSeq" id="WP_060691936.1">
    <property type="nucleotide sequence ID" value="NZ_CP012676.1"/>
</dbReference>
<protein>
    <submittedName>
        <fullName evidence="1">Uncharacterized protein</fullName>
    </submittedName>
</protein>
<gene>
    <name evidence="1" type="ORF">BOH73_12960</name>
</gene>
<comment type="caution">
    <text evidence="1">The sequence shown here is derived from an EMBL/GenBank/DDBJ whole genome shotgun (WGS) entry which is preliminary data.</text>
</comment>
<dbReference type="Proteomes" id="UP000186677">
    <property type="component" value="Unassembled WGS sequence"/>
</dbReference>
<evidence type="ECO:0000313" key="1">
    <source>
        <dbReference type="EMBL" id="OKA20744.1"/>
    </source>
</evidence>
<organism evidence="1 2">
    <name type="scientific">Pseudomonas versuta</name>
    <dbReference type="NCBI Taxonomy" id="1788301"/>
    <lineage>
        <taxon>Bacteria</taxon>
        <taxon>Pseudomonadati</taxon>
        <taxon>Pseudomonadota</taxon>
        <taxon>Gammaproteobacteria</taxon>
        <taxon>Pseudomonadales</taxon>
        <taxon>Pseudomonadaceae</taxon>
        <taxon>Pseudomonas</taxon>
    </lineage>
</organism>
<proteinExistence type="predicted"/>
<keyword evidence="2" id="KW-1185">Reference proteome</keyword>
<accession>A0ABX3E992</accession>
<reference evidence="1 2" key="1">
    <citation type="submission" date="2016-11" db="EMBL/GenBank/DDBJ databases">
        <title>Draft genome of Pseudomonas versuta A4R1.5.</title>
        <authorList>
            <person name="See-Too W.-S."/>
        </authorList>
    </citation>
    <scope>NUCLEOTIDE SEQUENCE [LARGE SCALE GENOMIC DNA]</scope>
    <source>
        <strain evidence="1 2">A4R1.5</strain>
    </source>
</reference>